<feature type="signal peptide" evidence="1">
    <location>
        <begin position="1"/>
        <end position="22"/>
    </location>
</feature>
<evidence type="ECO:0000313" key="3">
    <source>
        <dbReference type="Proteomes" id="UP000502331"/>
    </source>
</evidence>
<evidence type="ECO:0008006" key="4">
    <source>
        <dbReference type="Google" id="ProtNLM"/>
    </source>
</evidence>
<evidence type="ECO:0000313" key="2">
    <source>
        <dbReference type="EMBL" id="QIV86430.1"/>
    </source>
</evidence>
<dbReference type="EMBL" id="CP032549">
    <property type="protein sequence ID" value="QIV86430.1"/>
    <property type="molecule type" value="Genomic_DNA"/>
</dbReference>
<gene>
    <name evidence="2" type="ORF">D3791_04410</name>
</gene>
<keyword evidence="3" id="KW-1185">Reference proteome</keyword>
<feature type="chain" id="PRO_5039693122" description="Lipoprotein" evidence="1">
    <location>
        <begin position="23"/>
        <end position="104"/>
    </location>
</feature>
<sequence>MGGVKKFLPLAAALALVLTACSGPSTDELREKDPEGYAACIHLGGGLDAPQGVGETNLQKAAAHAAQSATAQLRAAVDIRKPETPGITDLDGFKEACEAQGFDY</sequence>
<proteinExistence type="predicted"/>
<dbReference type="PROSITE" id="PS51257">
    <property type="entry name" value="PROKAR_LIPOPROTEIN"/>
    <property type="match status" value="1"/>
</dbReference>
<keyword evidence="1" id="KW-0732">Signal</keyword>
<dbReference type="AlphaFoldDB" id="A0A6H0SGY2"/>
<name>A0A6H0SGY2_9MICC</name>
<dbReference type="Proteomes" id="UP000502331">
    <property type="component" value="Chromosome"/>
</dbReference>
<reference evidence="2 3" key="1">
    <citation type="submission" date="2018-09" db="EMBL/GenBank/DDBJ databases">
        <title>Glutamicibacter mishrai S5-52T (LMG 29155T = KCTC 39846T).</title>
        <authorList>
            <person name="Das S.K."/>
        </authorList>
    </citation>
    <scope>NUCLEOTIDE SEQUENCE [LARGE SCALE GENOMIC DNA]</scope>
    <source>
        <strain evidence="2 3">S5-52</strain>
    </source>
</reference>
<accession>A0A6H0SGY2</accession>
<organism evidence="2 3">
    <name type="scientific">Glutamicibacter mishrai</name>
    <dbReference type="NCBI Taxonomy" id="1775880"/>
    <lineage>
        <taxon>Bacteria</taxon>
        <taxon>Bacillati</taxon>
        <taxon>Actinomycetota</taxon>
        <taxon>Actinomycetes</taxon>
        <taxon>Micrococcales</taxon>
        <taxon>Micrococcaceae</taxon>
        <taxon>Glutamicibacter</taxon>
    </lineage>
</organism>
<evidence type="ECO:0000256" key="1">
    <source>
        <dbReference type="SAM" id="SignalP"/>
    </source>
</evidence>
<protein>
    <recommendedName>
        <fullName evidence="4">Lipoprotein</fullName>
    </recommendedName>
</protein>